<dbReference type="InterPro" id="IPR057726">
    <property type="entry name" value="Tsg_C"/>
</dbReference>
<accession>A0A553NNW0</accession>
<dbReference type="OMA" id="NCTVAFF"/>
<evidence type="ECO:0000313" key="12">
    <source>
        <dbReference type="Proteomes" id="UP000318571"/>
    </source>
</evidence>
<dbReference type="AlphaFoldDB" id="A0A553NNW0"/>
<evidence type="ECO:0000256" key="1">
    <source>
        <dbReference type="ARBA" id="ARBA00004613"/>
    </source>
</evidence>
<evidence type="ECO:0000256" key="8">
    <source>
        <dbReference type="SAM" id="SignalP"/>
    </source>
</evidence>
<feature type="domain" description="Tsg C-terminal" evidence="9">
    <location>
        <begin position="91"/>
        <end position="219"/>
    </location>
</feature>
<dbReference type="PANTHER" id="PTHR12312">
    <property type="entry name" value="TWISTED GASTRULATION PROTEIN HOMOLOG 1-A-RELATED"/>
    <property type="match status" value="1"/>
</dbReference>
<evidence type="ECO:0000313" key="11">
    <source>
        <dbReference type="EMBL" id="TRY67114.1"/>
    </source>
</evidence>
<name>A0A553NNW0_TIGCA</name>
<dbReference type="Pfam" id="PF04668">
    <property type="entry name" value="Tsg"/>
    <property type="match status" value="1"/>
</dbReference>
<keyword evidence="6" id="KW-0325">Glycoprotein</keyword>
<dbReference type="STRING" id="6832.A0A553NNW0"/>
<keyword evidence="3" id="KW-0217">Developmental protein</keyword>
<evidence type="ECO:0000256" key="3">
    <source>
        <dbReference type="ARBA" id="ARBA00022473"/>
    </source>
</evidence>
<keyword evidence="4" id="KW-0964">Secreted</keyword>
<reference evidence="11 12" key="1">
    <citation type="journal article" date="2018" name="Nat. Ecol. Evol.">
        <title>Genomic signatures of mitonuclear coevolution across populations of Tigriopus californicus.</title>
        <authorList>
            <person name="Barreto F.S."/>
            <person name="Watson E.T."/>
            <person name="Lima T.G."/>
            <person name="Willett C.S."/>
            <person name="Edmands S."/>
            <person name="Li W."/>
            <person name="Burton R.S."/>
        </authorList>
    </citation>
    <scope>NUCLEOTIDE SEQUENCE [LARGE SCALE GENOMIC DNA]</scope>
    <source>
        <strain evidence="11 12">San Diego</strain>
    </source>
</reference>
<dbReference type="Pfam" id="PF23782">
    <property type="entry name" value="Tsg_N"/>
    <property type="match status" value="1"/>
</dbReference>
<evidence type="ECO:0000256" key="5">
    <source>
        <dbReference type="ARBA" id="ARBA00022729"/>
    </source>
</evidence>
<evidence type="ECO:0000256" key="7">
    <source>
        <dbReference type="SAM" id="MobiDB-lite"/>
    </source>
</evidence>
<feature type="domain" description="Tsg N-terminal" evidence="10">
    <location>
        <begin position="28"/>
        <end position="86"/>
    </location>
</feature>
<protein>
    <recommendedName>
        <fullName evidence="13">Protein twisted gastrulation</fullName>
    </recommendedName>
</protein>
<evidence type="ECO:0000256" key="6">
    <source>
        <dbReference type="ARBA" id="ARBA00023180"/>
    </source>
</evidence>
<evidence type="ECO:0000256" key="2">
    <source>
        <dbReference type="ARBA" id="ARBA00010047"/>
    </source>
</evidence>
<keyword evidence="5 8" id="KW-0732">Signal</keyword>
<dbReference type="OrthoDB" id="10037323at2759"/>
<keyword evidence="12" id="KW-1185">Reference proteome</keyword>
<feature type="signal peptide" evidence="8">
    <location>
        <begin position="1"/>
        <end position="28"/>
    </location>
</feature>
<dbReference type="Proteomes" id="UP000318571">
    <property type="component" value="Chromosome 4"/>
</dbReference>
<dbReference type="PANTHER" id="PTHR12312:SF16">
    <property type="entry name" value="TWISTED GASTRULATION PROTEIN HOMOLOG 1-A-RELATED"/>
    <property type="match status" value="1"/>
</dbReference>
<dbReference type="GO" id="GO:0030510">
    <property type="term" value="P:regulation of BMP signaling pathway"/>
    <property type="evidence" value="ECO:0007669"/>
    <property type="project" value="TreeGrafter"/>
</dbReference>
<proteinExistence type="inferred from homology"/>
<evidence type="ECO:0000256" key="4">
    <source>
        <dbReference type="ARBA" id="ARBA00022525"/>
    </source>
</evidence>
<comment type="caution">
    <text evidence="11">The sequence shown here is derived from an EMBL/GenBank/DDBJ whole genome shotgun (WGS) entry which is preliminary data.</text>
</comment>
<evidence type="ECO:0008006" key="13">
    <source>
        <dbReference type="Google" id="ProtNLM"/>
    </source>
</evidence>
<dbReference type="InterPro" id="IPR006761">
    <property type="entry name" value="Tsg"/>
</dbReference>
<dbReference type="InterPro" id="IPR057635">
    <property type="entry name" value="Tsg_N"/>
</dbReference>
<evidence type="ECO:0000259" key="9">
    <source>
        <dbReference type="Pfam" id="PF04668"/>
    </source>
</evidence>
<gene>
    <name evidence="11" type="ORF">TCAL_05873</name>
</gene>
<sequence>MRNRLTRSLTQVWCAVLILHVFHELASGCNEAVCASIVSKCTLLKSCECEIIPGEPCACCHRCKKCLEYLFTECCSCFELCPKPEKSLAQQGSSVFDFEDPPLVLWDALMETDDSRWEKFTYPVDISPARLFRPKKTEELSHSQQNSAQETLVVDKEDLVTANCTVAFLYGCMAKNKCRNSCATMGASSYRWFDESACCECVGHHCLNYGINESRCTGCSFEDEDDDLDELSLEELHDLEREYSDEIEKQQKETDISNQDHEQ</sequence>
<comment type="similarity">
    <text evidence="2">Belongs to the twisted gastrulation protein family.</text>
</comment>
<feature type="chain" id="PRO_5021814486" description="Protein twisted gastrulation" evidence="8">
    <location>
        <begin position="29"/>
        <end position="263"/>
    </location>
</feature>
<dbReference type="GO" id="GO:0005615">
    <property type="term" value="C:extracellular space"/>
    <property type="evidence" value="ECO:0007669"/>
    <property type="project" value="TreeGrafter"/>
</dbReference>
<evidence type="ECO:0000259" key="10">
    <source>
        <dbReference type="Pfam" id="PF23782"/>
    </source>
</evidence>
<dbReference type="EMBL" id="VCGU01000011">
    <property type="protein sequence ID" value="TRY67114.1"/>
    <property type="molecule type" value="Genomic_DNA"/>
</dbReference>
<organism evidence="11 12">
    <name type="scientific">Tigriopus californicus</name>
    <name type="common">Marine copepod</name>
    <dbReference type="NCBI Taxonomy" id="6832"/>
    <lineage>
        <taxon>Eukaryota</taxon>
        <taxon>Metazoa</taxon>
        <taxon>Ecdysozoa</taxon>
        <taxon>Arthropoda</taxon>
        <taxon>Crustacea</taxon>
        <taxon>Multicrustacea</taxon>
        <taxon>Hexanauplia</taxon>
        <taxon>Copepoda</taxon>
        <taxon>Harpacticoida</taxon>
        <taxon>Harpacticidae</taxon>
        <taxon>Tigriopus</taxon>
    </lineage>
</organism>
<feature type="region of interest" description="Disordered" evidence="7">
    <location>
        <begin position="239"/>
        <end position="263"/>
    </location>
</feature>
<comment type="subcellular location">
    <subcellularLocation>
        <location evidence="1">Secreted</location>
    </subcellularLocation>
</comment>